<name>A0A8J1TVS6_OWEFU</name>
<gene>
    <name evidence="1" type="ORF">OFUS_LOCUS20245</name>
</gene>
<protein>
    <submittedName>
        <fullName evidence="1">Uncharacterized protein</fullName>
    </submittedName>
</protein>
<dbReference type="EMBL" id="CAIIXF020000010">
    <property type="protein sequence ID" value="CAH1795751.1"/>
    <property type="molecule type" value="Genomic_DNA"/>
</dbReference>
<dbReference type="PANTHER" id="PTHR12507">
    <property type="entry name" value="REDUCED GROWTH PHENOTYPE 1 RGP1, YEAST -RELATED"/>
    <property type="match status" value="1"/>
</dbReference>
<dbReference type="AlphaFoldDB" id="A0A8J1TVS6"/>
<organism evidence="1 2">
    <name type="scientific">Owenia fusiformis</name>
    <name type="common">Polychaete worm</name>
    <dbReference type="NCBI Taxonomy" id="6347"/>
    <lineage>
        <taxon>Eukaryota</taxon>
        <taxon>Metazoa</taxon>
        <taxon>Spiralia</taxon>
        <taxon>Lophotrochozoa</taxon>
        <taxon>Annelida</taxon>
        <taxon>Polychaeta</taxon>
        <taxon>Sedentaria</taxon>
        <taxon>Canalipalpata</taxon>
        <taxon>Sabellida</taxon>
        <taxon>Oweniida</taxon>
        <taxon>Oweniidae</taxon>
        <taxon>Owenia</taxon>
    </lineage>
</organism>
<dbReference type="OrthoDB" id="1918at2759"/>
<dbReference type="Proteomes" id="UP000749559">
    <property type="component" value="Unassembled WGS sequence"/>
</dbReference>
<sequence length="389" mass="42936">MIEVIAQLQRGSVFLAGEHIECTLTIRNIVGEDNQVNRTETLAWMSAQIHCQCSVSEARVGLAETSLLTTAEVTAATGNDTSFVPSKGERGYPVLSTKPKILFCDLKLQTGESKSYTYKEKIPLDAPPSFRGTAVKYSYKITVGTQRLDSPIKLLRVPFRVLVVCGLNDMSVYNESEEMVGPSNPFLAYRKPENTVLDIALQVLSMLTARKGPNFYNITNTRGKVARFCLFKQAYRIGEDVIGAFDFDQGTIPCVQYSVTLQSEEQISEGCRKKGTQGSTITSYTKQQECCLHTIQTHISVPIPLTASPAFQTDIVSLKWRLHFEFVTSLKPIEGPVMSNEPSEGSTWTGPEHLDVETMVWDLPIKVFATNPLAASSVSLLRTCSSIAL</sequence>
<accession>A0A8J1TVS6</accession>
<dbReference type="Pfam" id="PF08737">
    <property type="entry name" value="Rgp1"/>
    <property type="match status" value="2"/>
</dbReference>
<dbReference type="InterPro" id="IPR014848">
    <property type="entry name" value="Rgp1"/>
</dbReference>
<proteinExistence type="predicted"/>
<comment type="caution">
    <text evidence="1">The sequence shown here is derived from an EMBL/GenBank/DDBJ whole genome shotgun (WGS) entry which is preliminary data.</text>
</comment>
<keyword evidence="2" id="KW-1185">Reference proteome</keyword>
<evidence type="ECO:0000313" key="1">
    <source>
        <dbReference type="EMBL" id="CAH1795751.1"/>
    </source>
</evidence>
<evidence type="ECO:0000313" key="2">
    <source>
        <dbReference type="Proteomes" id="UP000749559"/>
    </source>
</evidence>
<reference evidence="1" key="1">
    <citation type="submission" date="2022-03" db="EMBL/GenBank/DDBJ databases">
        <authorList>
            <person name="Martin C."/>
        </authorList>
    </citation>
    <scope>NUCLEOTIDE SEQUENCE</scope>
</reference>